<dbReference type="KEGG" id="wvi:Weevi_0244"/>
<keyword evidence="2" id="KW-1185">Reference proteome</keyword>
<dbReference type="AlphaFoldDB" id="F0NXQ9"/>
<dbReference type="Proteomes" id="UP000008641">
    <property type="component" value="Chromosome"/>
</dbReference>
<reference evidence="2" key="2">
    <citation type="journal article" date="2011" name="Stand. Genomic Sci.">
        <title>Complete genome sequence of Weeksella virosa type strain (9751T).</title>
        <authorList>
            <person name="Lang E."/>
            <person name="Teshima H."/>
            <person name="Lucas S."/>
            <person name="Lapidus A."/>
            <person name="Hammon N."/>
            <person name="Deshpande S."/>
            <person name="Nolan M."/>
            <person name="Cheng J."/>
            <person name="Pitluck S."/>
            <person name="Liolios K."/>
            <person name="Pagani I."/>
            <person name="Mikhailova N."/>
            <person name="Ivanova N."/>
            <person name="Mavromatis K."/>
            <person name="Pati A."/>
            <person name="Tapia R."/>
            <person name="Han C."/>
            <person name="Goodwin L."/>
            <person name="Chen A."/>
            <person name="Palaniappan K."/>
            <person name="Land M."/>
            <person name="Hauser L."/>
            <person name="Chang Y."/>
            <person name="Jeffries C."/>
            <person name="Brambilla E."/>
            <person name="Kopitz M."/>
            <person name="Rohde M."/>
            <person name="Goker M."/>
            <person name="Tindall B."/>
            <person name="Detter J."/>
            <person name="Woyke T."/>
            <person name="Bristow J."/>
            <person name="Eisen J."/>
            <person name="Markowitz V."/>
            <person name="Hugenholtz P."/>
            <person name="Klenk H."/>
            <person name="Kyrpides N."/>
        </authorList>
    </citation>
    <scope>NUCLEOTIDE SEQUENCE [LARGE SCALE GENOMIC DNA]</scope>
    <source>
        <strain evidence="2">ATCC 43766 / DSM 16922 / JCM 21250 / NBRC 16016 / NCTC 11634 / CL345/78</strain>
    </source>
</reference>
<protein>
    <submittedName>
        <fullName evidence="1">SMC domain-containing protein</fullName>
    </submittedName>
</protein>
<dbReference type="STRING" id="865938.Weevi_0244"/>
<proteinExistence type="predicted"/>
<gene>
    <name evidence="1" type="ordered locus">Weevi_0244</name>
</gene>
<dbReference type="HOGENOM" id="CLU_2637136_0_0_10"/>
<organism evidence="1 2">
    <name type="scientific">Weeksella virosa (strain ATCC 43766 / DSM 16922 / JCM 21250 / CCUG 30538 / CDC 9751 / IAM 14551 / NBRC 16016 / NCTC 11634 / CL345/78)</name>
    <dbReference type="NCBI Taxonomy" id="865938"/>
    <lineage>
        <taxon>Bacteria</taxon>
        <taxon>Pseudomonadati</taxon>
        <taxon>Bacteroidota</taxon>
        <taxon>Flavobacteriia</taxon>
        <taxon>Flavobacteriales</taxon>
        <taxon>Weeksellaceae</taxon>
        <taxon>Weeksella</taxon>
    </lineage>
</organism>
<sequence>MAKKDVKKDSDVENTIKSDVIQPEIIENKNDSLEIKLKKGECLIKEISSNKNFVTSVKSAEKYFNDSTKYEVVKKNQ</sequence>
<name>F0NXQ9_WEEVC</name>
<accession>F0NXQ9</accession>
<dbReference type="RefSeq" id="WP_013597358.1">
    <property type="nucleotide sequence ID" value="NC_015144.1"/>
</dbReference>
<reference evidence="1 2" key="1">
    <citation type="journal article" date="2011" name="Stand. Genomic Sci.">
        <title>Complete genome sequence of Weeksella virosa type strain (9751).</title>
        <authorList>
            <person name="Lang E."/>
            <person name="Teshima H."/>
            <person name="Lucas S."/>
            <person name="Lapidus A."/>
            <person name="Hammon N."/>
            <person name="Deshpande S."/>
            <person name="Nolan M."/>
            <person name="Cheng J.F."/>
            <person name="Pitluck S."/>
            <person name="Liolios K."/>
            <person name="Pagani I."/>
            <person name="Mikhailova N."/>
            <person name="Ivanova N."/>
            <person name="Mavromatis K."/>
            <person name="Pati A."/>
            <person name="Tapia R."/>
            <person name="Han C."/>
            <person name="Goodwin L."/>
            <person name="Chen A."/>
            <person name="Palaniappan K."/>
            <person name="Land M."/>
            <person name="Hauser L."/>
            <person name="Chang Y.J."/>
            <person name="Jeffries C.D."/>
            <person name="Brambilla E.M."/>
            <person name="Kopitz M."/>
            <person name="Rohde M."/>
            <person name="Goker M."/>
            <person name="Tindall B.J."/>
            <person name="Detter J.C."/>
            <person name="Woyke T."/>
            <person name="Bristow J."/>
            <person name="Eisen J.A."/>
            <person name="Markowitz V."/>
            <person name="Hugenholtz P."/>
            <person name="Klenk H.P."/>
            <person name="Kyrpides N.C."/>
        </authorList>
    </citation>
    <scope>NUCLEOTIDE SEQUENCE [LARGE SCALE GENOMIC DNA]</scope>
    <source>
        <strain evidence="2">ATCC 43766 / DSM 16922 / JCM 21250 / NBRC 16016 / NCTC 11634 / CL345/78</strain>
    </source>
</reference>
<evidence type="ECO:0000313" key="2">
    <source>
        <dbReference type="Proteomes" id="UP000008641"/>
    </source>
</evidence>
<evidence type="ECO:0000313" key="1">
    <source>
        <dbReference type="EMBL" id="ADX66966.1"/>
    </source>
</evidence>
<dbReference type="EMBL" id="CP002455">
    <property type="protein sequence ID" value="ADX66966.1"/>
    <property type="molecule type" value="Genomic_DNA"/>
</dbReference>